<dbReference type="Proteomes" id="UP001283361">
    <property type="component" value="Unassembled WGS sequence"/>
</dbReference>
<evidence type="ECO:0000256" key="1">
    <source>
        <dbReference type="SAM" id="MobiDB-lite"/>
    </source>
</evidence>
<evidence type="ECO:0000313" key="2">
    <source>
        <dbReference type="EMBL" id="KAK3773975.1"/>
    </source>
</evidence>
<name>A0AAE0ZQZ2_9GAST</name>
<dbReference type="AlphaFoldDB" id="A0AAE0ZQZ2"/>
<reference evidence="2" key="1">
    <citation type="journal article" date="2023" name="G3 (Bethesda)">
        <title>A reference genome for the long-term kleptoplast-retaining sea slug Elysia crispata morphotype clarki.</title>
        <authorList>
            <person name="Eastman K.E."/>
            <person name="Pendleton A.L."/>
            <person name="Shaikh M.A."/>
            <person name="Suttiyut T."/>
            <person name="Ogas R."/>
            <person name="Tomko P."/>
            <person name="Gavelis G."/>
            <person name="Widhalm J.R."/>
            <person name="Wisecaver J.H."/>
        </authorList>
    </citation>
    <scope>NUCLEOTIDE SEQUENCE</scope>
    <source>
        <strain evidence="2">ECLA1</strain>
    </source>
</reference>
<dbReference type="EMBL" id="JAWDGP010003471">
    <property type="protein sequence ID" value="KAK3773975.1"/>
    <property type="molecule type" value="Genomic_DNA"/>
</dbReference>
<accession>A0AAE0ZQZ2</accession>
<gene>
    <name evidence="2" type="ORF">RRG08_056747</name>
</gene>
<feature type="region of interest" description="Disordered" evidence="1">
    <location>
        <begin position="135"/>
        <end position="161"/>
    </location>
</feature>
<comment type="caution">
    <text evidence="2">The sequence shown here is derived from an EMBL/GenBank/DDBJ whole genome shotgun (WGS) entry which is preliminary data.</text>
</comment>
<feature type="region of interest" description="Disordered" evidence="1">
    <location>
        <begin position="67"/>
        <end position="90"/>
    </location>
</feature>
<protein>
    <submittedName>
        <fullName evidence="2">Uncharacterized protein</fullName>
    </submittedName>
</protein>
<feature type="compositionally biased region" description="Polar residues" evidence="1">
    <location>
        <begin position="149"/>
        <end position="161"/>
    </location>
</feature>
<sequence length="188" mass="20907">MSIIRYVENVFYVFDSHSRDENGLPASDGKTTLTLQSLENFKPSLTEIADCLHTGRQHELTSLTLTKEKPDNDDKSVASGPLTCNESNGGVSEEDIPLSSLLSMGKQIQQVRSSKEMAQSKIKKMLTDSAANHIFGHISDSDPSDNEEYQPQMSNKNTTGCHNVHRKFSSTPRAPSMQTWFQLVLEIC</sequence>
<organism evidence="2 3">
    <name type="scientific">Elysia crispata</name>
    <name type="common">lettuce slug</name>
    <dbReference type="NCBI Taxonomy" id="231223"/>
    <lineage>
        <taxon>Eukaryota</taxon>
        <taxon>Metazoa</taxon>
        <taxon>Spiralia</taxon>
        <taxon>Lophotrochozoa</taxon>
        <taxon>Mollusca</taxon>
        <taxon>Gastropoda</taxon>
        <taxon>Heterobranchia</taxon>
        <taxon>Euthyneura</taxon>
        <taxon>Panpulmonata</taxon>
        <taxon>Sacoglossa</taxon>
        <taxon>Placobranchoidea</taxon>
        <taxon>Plakobranchidae</taxon>
        <taxon>Elysia</taxon>
    </lineage>
</organism>
<proteinExistence type="predicted"/>
<keyword evidence="3" id="KW-1185">Reference proteome</keyword>
<evidence type="ECO:0000313" key="3">
    <source>
        <dbReference type="Proteomes" id="UP001283361"/>
    </source>
</evidence>
<feature type="compositionally biased region" description="Basic and acidic residues" evidence="1">
    <location>
        <begin position="67"/>
        <end position="76"/>
    </location>
</feature>